<dbReference type="Pfam" id="PF13489">
    <property type="entry name" value="Methyltransf_23"/>
    <property type="match status" value="1"/>
</dbReference>
<dbReference type="GO" id="GO:0032259">
    <property type="term" value="P:methylation"/>
    <property type="evidence" value="ECO:0007669"/>
    <property type="project" value="UniProtKB-KW"/>
</dbReference>
<evidence type="ECO:0000313" key="3">
    <source>
        <dbReference type="Proteomes" id="UP000029733"/>
    </source>
</evidence>
<accession>A0A4U8TBN1</accession>
<keyword evidence="1 2" id="KW-0808">Transferase</keyword>
<sequence>MIANKDIVDFGSGYGGFLYLAKDVAKSVAGVEIESSVKDVYEERGITLYERISDVQSVDIITSFHCIEHLPNPIETLREFKAKLHTGGKILIEVPNANDALLTLYKSEAFAHFTYWSAHLYLFTPFTLTHLARRAGLKVEFIKCVQRYPLSNHLYWLAHKKPAGHKVWGNFIDNEALNRAYEDTLAGLGVSDTLLAIFS</sequence>
<comment type="caution">
    <text evidence="2">The sequence shown here is derived from an EMBL/GenBank/DDBJ whole genome shotgun (WGS) entry which is preliminary data.</text>
</comment>
<dbReference type="AlphaFoldDB" id="A0A4U8TBN1"/>
<dbReference type="STRING" id="1677920.LS71_07355"/>
<dbReference type="EMBL" id="JRPR02000003">
    <property type="protein sequence ID" value="TLD96618.1"/>
    <property type="molecule type" value="Genomic_DNA"/>
</dbReference>
<dbReference type="PANTHER" id="PTHR43861:SF3">
    <property type="entry name" value="PUTATIVE (AFU_ORTHOLOGUE AFUA_2G14390)-RELATED"/>
    <property type="match status" value="1"/>
</dbReference>
<keyword evidence="3" id="KW-1185">Reference proteome</keyword>
<proteinExistence type="predicted"/>
<gene>
    <name evidence="2" type="ORF">LS71_005260</name>
</gene>
<dbReference type="PANTHER" id="PTHR43861">
    <property type="entry name" value="TRANS-ACONITATE 2-METHYLTRANSFERASE-RELATED"/>
    <property type="match status" value="1"/>
</dbReference>
<dbReference type="Proteomes" id="UP000029733">
    <property type="component" value="Unassembled WGS sequence"/>
</dbReference>
<dbReference type="OrthoDB" id="5322383at2"/>
<protein>
    <submittedName>
        <fullName evidence="2">Class I SAM-dependent methyltransferase</fullName>
    </submittedName>
</protein>
<keyword evidence="2" id="KW-0489">Methyltransferase</keyword>
<dbReference type="GO" id="GO:0008168">
    <property type="term" value="F:methyltransferase activity"/>
    <property type="evidence" value="ECO:0007669"/>
    <property type="project" value="UniProtKB-KW"/>
</dbReference>
<dbReference type="CDD" id="cd02440">
    <property type="entry name" value="AdoMet_MTases"/>
    <property type="match status" value="1"/>
</dbReference>
<evidence type="ECO:0000313" key="2">
    <source>
        <dbReference type="EMBL" id="TLD96618.1"/>
    </source>
</evidence>
<reference evidence="2 3" key="1">
    <citation type="journal article" date="2014" name="Genome Announc.">
        <title>Draft genome sequences of eight enterohepatic helicobacter species isolated from both laboratory and wild rodents.</title>
        <authorList>
            <person name="Sheh A."/>
            <person name="Shen Z."/>
            <person name="Fox J.G."/>
        </authorList>
    </citation>
    <scope>NUCLEOTIDE SEQUENCE [LARGE SCALE GENOMIC DNA]</scope>
    <source>
        <strain evidence="2 3">MIT 09-6949</strain>
    </source>
</reference>
<organism evidence="2 3">
    <name type="scientific">Helicobacter jaachi</name>
    <dbReference type="NCBI Taxonomy" id="1677920"/>
    <lineage>
        <taxon>Bacteria</taxon>
        <taxon>Pseudomonadati</taxon>
        <taxon>Campylobacterota</taxon>
        <taxon>Epsilonproteobacteria</taxon>
        <taxon>Campylobacterales</taxon>
        <taxon>Helicobacteraceae</taxon>
        <taxon>Helicobacter</taxon>
    </lineage>
</organism>
<dbReference type="InterPro" id="IPR029063">
    <property type="entry name" value="SAM-dependent_MTases_sf"/>
</dbReference>
<dbReference type="SUPFAM" id="SSF53335">
    <property type="entry name" value="S-adenosyl-L-methionine-dependent methyltransferases"/>
    <property type="match status" value="1"/>
</dbReference>
<dbReference type="Gene3D" id="3.40.50.150">
    <property type="entry name" value="Vaccinia Virus protein VP39"/>
    <property type="match status" value="1"/>
</dbReference>
<evidence type="ECO:0000256" key="1">
    <source>
        <dbReference type="ARBA" id="ARBA00022679"/>
    </source>
</evidence>
<name>A0A4U8TBN1_9HELI</name>